<evidence type="ECO:0000256" key="2">
    <source>
        <dbReference type="SAM" id="SignalP"/>
    </source>
</evidence>
<protein>
    <submittedName>
        <fullName evidence="4">T9SS type A sorting domain-containing protein</fullName>
    </submittedName>
</protein>
<proteinExistence type="predicted"/>
<comment type="caution">
    <text evidence="4">The sequence shown here is derived from an EMBL/GenBank/DDBJ whole genome shotgun (WGS) entry which is preliminary data.</text>
</comment>
<evidence type="ECO:0000256" key="1">
    <source>
        <dbReference type="ARBA" id="ARBA00022729"/>
    </source>
</evidence>
<dbReference type="AlphaFoldDB" id="A0A501QFF1"/>
<dbReference type="OrthoDB" id="1266341at2"/>
<evidence type="ECO:0000313" key="5">
    <source>
        <dbReference type="Proteomes" id="UP000319175"/>
    </source>
</evidence>
<name>A0A501QFF1_9FLAO</name>
<organism evidence="4 5">
    <name type="scientific">Flavobacterium microcysteis</name>
    <dbReference type="NCBI Taxonomy" id="2596891"/>
    <lineage>
        <taxon>Bacteria</taxon>
        <taxon>Pseudomonadati</taxon>
        <taxon>Bacteroidota</taxon>
        <taxon>Flavobacteriia</taxon>
        <taxon>Flavobacteriales</taxon>
        <taxon>Flavobacteriaceae</taxon>
        <taxon>Flavobacterium</taxon>
    </lineage>
</organism>
<feature type="chain" id="PRO_5021239341" evidence="2">
    <location>
        <begin position="19"/>
        <end position="127"/>
    </location>
</feature>
<accession>A0A501QFF1</accession>
<sequence>MKHLIILAFFLLSVSTKAQTNSSSEVLKGGYFSVGVIYVEMKQDSDKAENLAIPVSGLSYYPNPVKDYVTFLTDIEIKEVVVYDMSGRIVIQTVADNNKINLSPLPKGTYIIKTSGEIEGSYKIIKE</sequence>
<feature type="domain" description="Secretion system C-terminal sorting" evidence="3">
    <location>
        <begin position="61"/>
        <end position="119"/>
    </location>
</feature>
<dbReference type="Proteomes" id="UP000319175">
    <property type="component" value="Unassembled WGS sequence"/>
</dbReference>
<dbReference type="InterPro" id="IPR026444">
    <property type="entry name" value="Secre_tail"/>
</dbReference>
<dbReference type="RefSeq" id="WP_139999169.1">
    <property type="nucleotide sequence ID" value="NZ_VFJE01000051.1"/>
</dbReference>
<evidence type="ECO:0000313" key="4">
    <source>
        <dbReference type="EMBL" id="TPD71102.1"/>
    </source>
</evidence>
<dbReference type="Pfam" id="PF18962">
    <property type="entry name" value="Por_Secre_tail"/>
    <property type="match status" value="1"/>
</dbReference>
<keyword evidence="5" id="KW-1185">Reference proteome</keyword>
<gene>
    <name evidence="4" type="ORF">FJA49_04165</name>
</gene>
<dbReference type="EMBL" id="VFJE01000051">
    <property type="protein sequence ID" value="TPD71102.1"/>
    <property type="molecule type" value="Genomic_DNA"/>
</dbReference>
<keyword evidence="1 2" id="KW-0732">Signal</keyword>
<dbReference type="NCBIfam" id="TIGR04183">
    <property type="entry name" value="Por_Secre_tail"/>
    <property type="match status" value="1"/>
</dbReference>
<reference evidence="4 5" key="1">
    <citation type="submission" date="2019-06" db="EMBL/GenBank/DDBJ databases">
        <title>Flavobacterium sp. MaA-Y11 from geoumgang.</title>
        <authorList>
            <person name="Jeong S."/>
        </authorList>
    </citation>
    <scope>NUCLEOTIDE SEQUENCE [LARGE SCALE GENOMIC DNA]</scope>
    <source>
        <strain evidence="4 5">MaA-Y11</strain>
    </source>
</reference>
<evidence type="ECO:0000259" key="3">
    <source>
        <dbReference type="Pfam" id="PF18962"/>
    </source>
</evidence>
<feature type="signal peptide" evidence="2">
    <location>
        <begin position="1"/>
        <end position="18"/>
    </location>
</feature>